<gene>
    <name evidence="1" type="ORF">EV182_003323</name>
</gene>
<reference evidence="1" key="1">
    <citation type="submission" date="2022-06" db="EMBL/GenBank/DDBJ databases">
        <title>Phylogenomic reconstructions and comparative analyses of Kickxellomycotina fungi.</title>
        <authorList>
            <person name="Reynolds N.K."/>
            <person name="Stajich J.E."/>
            <person name="Barry K."/>
            <person name="Grigoriev I.V."/>
            <person name="Crous P."/>
            <person name="Smith M.E."/>
        </authorList>
    </citation>
    <scope>NUCLEOTIDE SEQUENCE</scope>
    <source>
        <strain evidence="1">RSA 2271</strain>
    </source>
</reference>
<sequence>MTHGFAFNMGGCNIFEGYTTISKINDHNAVMVPINLDDGDQTLTLKQFECPTSIVKYNSHPDPPRSDHCGECHQKVIEIFKSQQGFCLPPSPSSPMFSEMGDDKPGTAITTTTIIMLMVIAAAPEQPAQVH</sequence>
<dbReference type="Proteomes" id="UP001145114">
    <property type="component" value="Unassembled WGS sequence"/>
</dbReference>
<comment type="caution">
    <text evidence="1">The sequence shown here is derived from an EMBL/GenBank/DDBJ whole genome shotgun (WGS) entry which is preliminary data.</text>
</comment>
<name>A0ACC1HY44_9FUNG</name>
<feature type="non-terminal residue" evidence="1">
    <location>
        <position position="131"/>
    </location>
</feature>
<keyword evidence="2" id="KW-1185">Reference proteome</keyword>
<proteinExistence type="predicted"/>
<accession>A0ACC1HY44</accession>
<evidence type="ECO:0000313" key="1">
    <source>
        <dbReference type="EMBL" id="KAJ1678804.1"/>
    </source>
</evidence>
<protein>
    <submittedName>
        <fullName evidence="1">Uncharacterized protein</fullName>
    </submittedName>
</protein>
<dbReference type="EMBL" id="JAMZIH010000844">
    <property type="protein sequence ID" value="KAJ1678804.1"/>
    <property type="molecule type" value="Genomic_DNA"/>
</dbReference>
<organism evidence="1 2">
    <name type="scientific">Spiromyces aspiralis</name>
    <dbReference type="NCBI Taxonomy" id="68401"/>
    <lineage>
        <taxon>Eukaryota</taxon>
        <taxon>Fungi</taxon>
        <taxon>Fungi incertae sedis</taxon>
        <taxon>Zoopagomycota</taxon>
        <taxon>Kickxellomycotina</taxon>
        <taxon>Kickxellomycetes</taxon>
        <taxon>Kickxellales</taxon>
        <taxon>Kickxellaceae</taxon>
        <taxon>Spiromyces</taxon>
    </lineage>
</organism>
<evidence type="ECO:0000313" key="2">
    <source>
        <dbReference type="Proteomes" id="UP001145114"/>
    </source>
</evidence>